<protein>
    <submittedName>
        <fullName evidence="2">CNH domain-containing protein</fullName>
    </submittedName>
</protein>
<accession>A0AC34G755</accession>
<reference evidence="2" key="1">
    <citation type="submission" date="2022-11" db="UniProtKB">
        <authorList>
            <consortium name="WormBaseParasite"/>
        </authorList>
    </citation>
    <scope>IDENTIFICATION</scope>
</reference>
<dbReference type="Proteomes" id="UP000887579">
    <property type="component" value="Unplaced"/>
</dbReference>
<sequence>MTPVGGEKENNKRHIEKVIYNADEQLLLCITGNTSSTRYVRLIPTAALDGRDLKWIKVDNTKGVHALACGRSAAPKNVYFFAAAVQKTIYLFEIDRSTKRYHAIRELAMPGQPQTIKIEFGKLLVGLPGNFRMWDIETRAQSSLVNYEDASLQFLSGAIYDSHMIINVSGRPDTDEYLLVCSKLGVYVDGQGRRKRSQELMFPCKPVNGFTFIRPYLCLFADQQIDVFDVETASWIQTINLKKAKPLGDESVLTMCYVLDMPYIVLFSHLNDESMATSSGGGVGGNSNASRSTLIDLYALNTTGTSGGSRGSATNFNPVMRSTSSSSAGIHGIHRIRDDAAAAGRPLSSHSRNSDGSSLGKDTKASSSSDPNNDSDYLEPIS</sequence>
<proteinExistence type="predicted"/>
<evidence type="ECO:0000313" key="1">
    <source>
        <dbReference type="Proteomes" id="UP000887579"/>
    </source>
</evidence>
<name>A0AC34G755_9BILA</name>
<dbReference type="WBParaSite" id="ES5_v2.g25303.t1">
    <property type="protein sequence ID" value="ES5_v2.g25303.t1"/>
    <property type="gene ID" value="ES5_v2.g25303"/>
</dbReference>
<organism evidence="1 2">
    <name type="scientific">Panagrolaimus sp. ES5</name>
    <dbReference type="NCBI Taxonomy" id="591445"/>
    <lineage>
        <taxon>Eukaryota</taxon>
        <taxon>Metazoa</taxon>
        <taxon>Ecdysozoa</taxon>
        <taxon>Nematoda</taxon>
        <taxon>Chromadorea</taxon>
        <taxon>Rhabditida</taxon>
        <taxon>Tylenchina</taxon>
        <taxon>Panagrolaimomorpha</taxon>
        <taxon>Panagrolaimoidea</taxon>
        <taxon>Panagrolaimidae</taxon>
        <taxon>Panagrolaimus</taxon>
    </lineage>
</organism>
<evidence type="ECO:0000313" key="2">
    <source>
        <dbReference type="WBParaSite" id="ES5_v2.g25303.t1"/>
    </source>
</evidence>